<dbReference type="AlphaFoldDB" id="A0A0A6ZQD1"/>
<evidence type="ECO:0008006" key="3">
    <source>
        <dbReference type="Google" id="ProtNLM"/>
    </source>
</evidence>
<dbReference type="InterPro" id="IPR057895">
    <property type="entry name" value="Mom"/>
</dbReference>
<reference evidence="1 2" key="1">
    <citation type="submission" date="2013-09" db="EMBL/GenBank/DDBJ databases">
        <title>Comparative genomics of Sd1617 to representative strains in evaluating its pathogenesis.</title>
        <authorList>
            <person name="Aksomboon Vongsawan A."/>
            <person name="Kapatral V."/>
            <person name="Vaisvil B."/>
            <person name="Serichantalergs O."/>
            <person name="Hale T.L."/>
            <person name="Mason C.J."/>
        </authorList>
    </citation>
    <scope>NUCLEOTIDE SEQUENCE [LARGE SCALE GENOMIC DNA]</scope>
    <source>
        <strain evidence="1 2">1617</strain>
    </source>
</reference>
<sequence length="252" mass="29481">MSYRVPGSIPRSCIVGKEKKSRILTKPCVIEYEGRIVGYGSRELRVETISCWLARTIIQTKHYSRRFVNNSWLHLGVFSGRDLVGVLQWGYALNPNSGRRVVLETDNRGYMELNRMWLHDDMPRNSESRAISYALKTIRLLYPSVEWVQSFADERCGRAGVVYQASNFDFIGSHESTFYELDGEWYHEITMNAINRGGKRGEYLRANKERAVAHKFNQYRYIRLLNKRAKKRLNTKLFRIQPYPKTSLISIK</sequence>
<dbReference type="HOGENOM" id="CLU_080940_0_0_6"/>
<dbReference type="PATRIC" id="fig|754093.4.peg.958"/>
<organism evidence="1 2">
    <name type="scientific">Shigella dysenteriae 1617</name>
    <dbReference type="NCBI Taxonomy" id="754093"/>
    <lineage>
        <taxon>Bacteria</taxon>
        <taxon>Pseudomonadati</taxon>
        <taxon>Pseudomonadota</taxon>
        <taxon>Gammaproteobacteria</taxon>
        <taxon>Enterobacterales</taxon>
        <taxon>Enterobacteriaceae</taxon>
        <taxon>Shigella</taxon>
    </lineage>
</organism>
<dbReference type="EMBL" id="CP006736">
    <property type="protein sequence ID" value="AHA63796.1"/>
    <property type="molecule type" value="Genomic_DNA"/>
</dbReference>
<name>A0A0A6ZQD1_SHIDY</name>
<dbReference type="KEGG" id="sdz:Asd1617_00969"/>
<dbReference type="Pfam" id="PF25680">
    <property type="entry name" value="Mom"/>
    <property type="match status" value="1"/>
</dbReference>
<evidence type="ECO:0000313" key="1">
    <source>
        <dbReference type="EMBL" id="AHA63796.1"/>
    </source>
</evidence>
<dbReference type="Proteomes" id="UP000031647">
    <property type="component" value="Chromosome"/>
</dbReference>
<proteinExistence type="predicted"/>
<protein>
    <recommendedName>
        <fullName evidence="3">Protein mom</fullName>
    </recommendedName>
</protein>
<evidence type="ECO:0000313" key="2">
    <source>
        <dbReference type="Proteomes" id="UP000031647"/>
    </source>
</evidence>
<accession>A0A0A6ZQD1</accession>
<gene>
    <name evidence="1" type="ORF">Asd1617_00969</name>
</gene>